<name>A0AA40KJT6_9HYME</name>
<keyword evidence="3" id="KW-1185">Reference proteome</keyword>
<evidence type="ECO:0000313" key="3">
    <source>
        <dbReference type="Proteomes" id="UP001177670"/>
    </source>
</evidence>
<proteinExistence type="predicted"/>
<gene>
    <name evidence="2" type="ORF">K0M31_009334</name>
</gene>
<feature type="compositionally biased region" description="Basic and acidic residues" evidence="1">
    <location>
        <begin position="7"/>
        <end position="20"/>
    </location>
</feature>
<accession>A0AA40KJT6</accession>
<dbReference type="AlphaFoldDB" id="A0AA40KJT6"/>
<sequence>MNHAKFTSHEAPARGREGRRGKVLSPRGISLSSVHTLCDADFAFDTVSPSRHRSDRGGGGGGGI</sequence>
<dbReference type="EMBL" id="JAHYIQ010000022">
    <property type="protein sequence ID" value="KAK1122889.1"/>
    <property type="molecule type" value="Genomic_DNA"/>
</dbReference>
<dbReference type="Proteomes" id="UP001177670">
    <property type="component" value="Unassembled WGS sequence"/>
</dbReference>
<evidence type="ECO:0000256" key="1">
    <source>
        <dbReference type="SAM" id="MobiDB-lite"/>
    </source>
</evidence>
<organism evidence="2 3">
    <name type="scientific">Melipona bicolor</name>
    <dbReference type="NCBI Taxonomy" id="60889"/>
    <lineage>
        <taxon>Eukaryota</taxon>
        <taxon>Metazoa</taxon>
        <taxon>Ecdysozoa</taxon>
        <taxon>Arthropoda</taxon>
        <taxon>Hexapoda</taxon>
        <taxon>Insecta</taxon>
        <taxon>Pterygota</taxon>
        <taxon>Neoptera</taxon>
        <taxon>Endopterygota</taxon>
        <taxon>Hymenoptera</taxon>
        <taxon>Apocrita</taxon>
        <taxon>Aculeata</taxon>
        <taxon>Apoidea</taxon>
        <taxon>Anthophila</taxon>
        <taxon>Apidae</taxon>
        <taxon>Melipona</taxon>
    </lineage>
</organism>
<feature type="region of interest" description="Disordered" evidence="1">
    <location>
        <begin position="1"/>
        <end position="25"/>
    </location>
</feature>
<protein>
    <submittedName>
        <fullName evidence="2">Uncharacterized protein</fullName>
    </submittedName>
</protein>
<evidence type="ECO:0000313" key="2">
    <source>
        <dbReference type="EMBL" id="KAK1122889.1"/>
    </source>
</evidence>
<reference evidence="2" key="1">
    <citation type="submission" date="2021-10" db="EMBL/GenBank/DDBJ databases">
        <title>Melipona bicolor Genome sequencing and assembly.</title>
        <authorList>
            <person name="Araujo N.S."/>
            <person name="Arias M.C."/>
        </authorList>
    </citation>
    <scope>NUCLEOTIDE SEQUENCE</scope>
    <source>
        <strain evidence="2">USP_2M_L1-L4_2017</strain>
        <tissue evidence="2">Whole body</tissue>
    </source>
</reference>
<comment type="caution">
    <text evidence="2">The sequence shown here is derived from an EMBL/GenBank/DDBJ whole genome shotgun (WGS) entry which is preliminary data.</text>
</comment>